<sequence length="246" mass="27987">MPDLIQSWQKSNFKMNKSLGLYKRVIFVLSFLSCAVSHVKSHPNRALADSEYTWFPKDAEDDIDFRRFPYSRELSEDEFEELDDENLNDVESYDEKRSSFGLPSVTSYQRDPNSAMQRSFKNEEGYYLIEGAGHEVKGTKNLSTCNTNGVFSVGKTIGGKNFIKSPTGWYLAIDSSGNVYMKKNRDSDTDIKTRLLDLHRVGLYRKITSPTHRYFLSISPQGGTISEQTLASTNAAKFRVRYGSSC</sequence>
<dbReference type="Gene3D" id="2.80.10.50">
    <property type="match status" value="1"/>
</dbReference>
<reference evidence="1 2" key="1">
    <citation type="submission" date="2022-05" db="EMBL/GenBank/DDBJ databases">
        <authorList>
            <consortium name="Genoscope - CEA"/>
            <person name="William W."/>
        </authorList>
    </citation>
    <scope>NUCLEOTIDE SEQUENCE [LARGE SCALE GENOMIC DNA]</scope>
</reference>
<keyword evidence="2" id="KW-1185">Reference proteome</keyword>
<dbReference type="SUPFAM" id="SSF50353">
    <property type="entry name" value="Cytokine"/>
    <property type="match status" value="1"/>
</dbReference>
<organism evidence="1 2">
    <name type="scientific">Porites lobata</name>
    <dbReference type="NCBI Taxonomy" id="104759"/>
    <lineage>
        <taxon>Eukaryota</taxon>
        <taxon>Metazoa</taxon>
        <taxon>Cnidaria</taxon>
        <taxon>Anthozoa</taxon>
        <taxon>Hexacorallia</taxon>
        <taxon>Scleractinia</taxon>
        <taxon>Fungiina</taxon>
        <taxon>Poritidae</taxon>
        <taxon>Porites</taxon>
    </lineage>
</organism>
<name>A0ABN8NPM2_9CNID</name>
<evidence type="ECO:0000313" key="2">
    <source>
        <dbReference type="Proteomes" id="UP001159405"/>
    </source>
</evidence>
<proteinExistence type="predicted"/>
<dbReference type="Proteomes" id="UP001159405">
    <property type="component" value="Unassembled WGS sequence"/>
</dbReference>
<evidence type="ECO:0008006" key="3">
    <source>
        <dbReference type="Google" id="ProtNLM"/>
    </source>
</evidence>
<protein>
    <recommendedName>
        <fullName evidence="3">Fibroblast growth factor</fullName>
    </recommendedName>
</protein>
<dbReference type="InterPro" id="IPR008996">
    <property type="entry name" value="IL1/FGF"/>
</dbReference>
<dbReference type="EMBL" id="CALNXK010000026">
    <property type="protein sequence ID" value="CAH3113616.1"/>
    <property type="molecule type" value="Genomic_DNA"/>
</dbReference>
<accession>A0ABN8NPM2</accession>
<gene>
    <name evidence="1" type="ORF">PLOB_00022236</name>
</gene>
<evidence type="ECO:0000313" key="1">
    <source>
        <dbReference type="EMBL" id="CAH3113616.1"/>
    </source>
</evidence>
<comment type="caution">
    <text evidence="1">The sequence shown here is derived from an EMBL/GenBank/DDBJ whole genome shotgun (WGS) entry which is preliminary data.</text>
</comment>